<dbReference type="Proteomes" id="UP000023152">
    <property type="component" value="Unassembled WGS sequence"/>
</dbReference>
<evidence type="ECO:0000256" key="4">
    <source>
        <dbReference type="ARBA" id="ARBA00022776"/>
    </source>
</evidence>
<reference evidence="9 10" key="1">
    <citation type="journal article" date="2013" name="Curr. Biol.">
        <title>The Genome of the Foraminiferan Reticulomyxa filosa.</title>
        <authorList>
            <person name="Glockner G."/>
            <person name="Hulsmann N."/>
            <person name="Schleicher M."/>
            <person name="Noegel A.A."/>
            <person name="Eichinger L."/>
            <person name="Gallinger C."/>
            <person name="Pawlowski J."/>
            <person name="Sierra R."/>
            <person name="Euteneuer U."/>
            <person name="Pillet L."/>
            <person name="Moustafa A."/>
            <person name="Platzer M."/>
            <person name="Groth M."/>
            <person name="Szafranski K."/>
            <person name="Schliwa M."/>
        </authorList>
    </citation>
    <scope>NUCLEOTIDE SEQUENCE [LARGE SCALE GENOMIC DNA]</scope>
</reference>
<feature type="domain" description="Nuclear condensin complex subunit 3 C-terminal" evidence="8">
    <location>
        <begin position="23"/>
        <end position="339"/>
    </location>
</feature>
<dbReference type="GO" id="GO:0007076">
    <property type="term" value="P:mitotic chromosome condensation"/>
    <property type="evidence" value="ECO:0007669"/>
    <property type="project" value="InterPro"/>
</dbReference>
<dbReference type="GO" id="GO:0000793">
    <property type="term" value="C:condensed chromosome"/>
    <property type="evidence" value="ECO:0007669"/>
    <property type="project" value="TreeGrafter"/>
</dbReference>
<keyword evidence="2" id="KW-0158">Chromosome</keyword>
<feature type="compositionally biased region" description="Basic and acidic residues" evidence="7">
    <location>
        <begin position="525"/>
        <end position="541"/>
    </location>
</feature>
<dbReference type="InterPro" id="IPR027165">
    <property type="entry name" value="CND3"/>
</dbReference>
<dbReference type="AlphaFoldDB" id="X6NTQ4"/>
<proteinExistence type="predicted"/>
<feature type="region of interest" description="Disordered" evidence="7">
    <location>
        <begin position="125"/>
        <end position="151"/>
    </location>
</feature>
<evidence type="ECO:0000256" key="3">
    <source>
        <dbReference type="ARBA" id="ARBA00022618"/>
    </source>
</evidence>
<protein>
    <submittedName>
        <fullName evidence="9">Condensin complex subunit 3</fullName>
    </submittedName>
</protein>
<dbReference type="PANTHER" id="PTHR14418:SF5">
    <property type="entry name" value="CONDENSIN COMPLEX SUBUNIT 3"/>
    <property type="match status" value="1"/>
</dbReference>
<dbReference type="OrthoDB" id="27187at2759"/>
<gene>
    <name evidence="9" type="ORF">RFI_07976</name>
</gene>
<comment type="subcellular location">
    <subcellularLocation>
        <location evidence="1">Chromosome</location>
    </subcellularLocation>
</comment>
<keyword evidence="3" id="KW-0132">Cell division</keyword>
<dbReference type="InterPro" id="IPR025977">
    <property type="entry name" value="Cnd3_C"/>
</dbReference>
<dbReference type="Pfam" id="PF12719">
    <property type="entry name" value="Cnd3"/>
    <property type="match status" value="1"/>
</dbReference>
<evidence type="ECO:0000256" key="5">
    <source>
        <dbReference type="ARBA" id="ARBA00023067"/>
    </source>
</evidence>
<sequence length="589" mass="67700">MHGLNERLDKSKAKQSAICQRIMCIACDLFEFTHKEWNHHLIQPFFNTEVPHAVLNDVESIRAQGVKAFAIFCCLDKRLAEKNIGLFSNALRNVDCPQEMLIALKAFFDFLLIFDLFPEKDDEAETNANVRTSEEKTETGNEPSPDDSCKALPIPTTQSIKEIIEILKEQLDSSDQDILNSAVEGFCKLLFMNRLKYYRTEILSRLFLLFHNPVTKDGETDQIRQTLSVFWSKFCDYNLFPSNKQLVLSCLMPCIRTVVYAPKDSPLQQVSLSNMTDHFLWLLGADPLTNVSAALQTSQTGNPLTLHEELTFDILFEIEANPHCESVKALSKLLMRLELDAKNPHNIKQFKMLTQNIQSKIATSKDKLTKKWLHKFDEKLQTLDKNPEFELNAEQKQSFEDVRQQRIQRIIKEHLELMDEAERLIFTQEFGIDDVSGLLPRHSTYTKKRAKRHANDSASIVPTTKTDDVAENIEPPGFYCLFKKKKKKKTTKKWNLCYTYSSSQEKTHPSGEGCCPFVVSGKKERGKCQRPRSREPQDNNVRKRRKISSPNDKENNGDKDNLEISFSQFGDGNDEETQDIEMAEAIIQN</sequence>
<keyword evidence="4" id="KW-0498">Mitosis</keyword>
<keyword evidence="10" id="KW-1185">Reference proteome</keyword>
<feature type="region of interest" description="Disordered" evidence="7">
    <location>
        <begin position="525"/>
        <end position="576"/>
    </location>
</feature>
<dbReference type="SUPFAM" id="SSF48371">
    <property type="entry name" value="ARM repeat"/>
    <property type="match status" value="1"/>
</dbReference>
<organism evidence="9 10">
    <name type="scientific">Reticulomyxa filosa</name>
    <dbReference type="NCBI Taxonomy" id="46433"/>
    <lineage>
        <taxon>Eukaryota</taxon>
        <taxon>Sar</taxon>
        <taxon>Rhizaria</taxon>
        <taxon>Retaria</taxon>
        <taxon>Foraminifera</taxon>
        <taxon>Monothalamids</taxon>
        <taxon>Reticulomyxidae</taxon>
        <taxon>Reticulomyxa</taxon>
    </lineage>
</organism>
<evidence type="ECO:0000256" key="6">
    <source>
        <dbReference type="ARBA" id="ARBA00023306"/>
    </source>
</evidence>
<evidence type="ECO:0000256" key="2">
    <source>
        <dbReference type="ARBA" id="ARBA00022454"/>
    </source>
</evidence>
<evidence type="ECO:0000256" key="1">
    <source>
        <dbReference type="ARBA" id="ARBA00004286"/>
    </source>
</evidence>
<dbReference type="EMBL" id="ASPP01006222">
    <property type="protein sequence ID" value="ETO29149.1"/>
    <property type="molecule type" value="Genomic_DNA"/>
</dbReference>
<dbReference type="GO" id="GO:0000796">
    <property type="term" value="C:condensin complex"/>
    <property type="evidence" value="ECO:0007669"/>
    <property type="project" value="InterPro"/>
</dbReference>
<accession>X6NTQ4</accession>
<dbReference type="InterPro" id="IPR016024">
    <property type="entry name" value="ARM-type_fold"/>
</dbReference>
<comment type="caution">
    <text evidence="9">The sequence shown here is derived from an EMBL/GenBank/DDBJ whole genome shotgun (WGS) entry which is preliminary data.</text>
</comment>
<evidence type="ECO:0000256" key="7">
    <source>
        <dbReference type="SAM" id="MobiDB-lite"/>
    </source>
</evidence>
<feature type="compositionally biased region" description="Basic and acidic residues" evidence="7">
    <location>
        <begin position="551"/>
        <end position="562"/>
    </location>
</feature>
<keyword evidence="5" id="KW-0226">DNA condensation</keyword>
<evidence type="ECO:0000313" key="10">
    <source>
        <dbReference type="Proteomes" id="UP000023152"/>
    </source>
</evidence>
<dbReference type="PANTHER" id="PTHR14418">
    <property type="entry name" value="CONDENSIN COMPLEX SUBUNIT 3-RELATED"/>
    <property type="match status" value="1"/>
</dbReference>
<keyword evidence="6" id="KW-0131">Cell cycle</keyword>
<name>X6NTQ4_RETFI</name>
<evidence type="ECO:0000313" key="9">
    <source>
        <dbReference type="EMBL" id="ETO29149.1"/>
    </source>
</evidence>
<dbReference type="GO" id="GO:0051301">
    <property type="term" value="P:cell division"/>
    <property type="evidence" value="ECO:0007669"/>
    <property type="project" value="UniProtKB-KW"/>
</dbReference>
<evidence type="ECO:0000259" key="8">
    <source>
        <dbReference type="Pfam" id="PF12719"/>
    </source>
</evidence>